<dbReference type="OMA" id="ITCEARM"/>
<evidence type="ECO:0000256" key="7">
    <source>
        <dbReference type="ARBA" id="ARBA00023125"/>
    </source>
</evidence>
<dbReference type="FunFam" id="3.30.160.60:FF:002343">
    <property type="entry name" value="Zinc finger protein 33A"/>
    <property type="match status" value="1"/>
</dbReference>
<evidence type="ECO:0000256" key="6">
    <source>
        <dbReference type="ARBA" id="ARBA00023015"/>
    </source>
</evidence>
<keyword evidence="2" id="KW-0479">Metal-binding</keyword>
<dbReference type="InterPro" id="IPR036236">
    <property type="entry name" value="Znf_C2H2_sf"/>
</dbReference>
<evidence type="ECO:0000256" key="3">
    <source>
        <dbReference type="ARBA" id="ARBA00022737"/>
    </source>
</evidence>
<evidence type="ECO:0000256" key="10">
    <source>
        <dbReference type="PROSITE-ProRule" id="PRU00042"/>
    </source>
</evidence>
<evidence type="ECO:0000259" key="12">
    <source>
        <dbReference type="PROSITE" id="PS50157"/>
    </source>
</evidence>
<dbReference type="Pfam" id="PF00096">
    <property type="entry name" value="zf-C2H2"/>
    <property type="match status" value="5"/>
</dbReference>
<dbReference type="SUPFAM" id="SSF57667">
    <property type="entry name" value="beta-beta-alpha zinc fingers"/>
    <property type="match status" value="4"/>
</dbReference>
<reference evidence="14" key="1">
    <citation type="submission" date="2025-08" db="UniProtKB">
        <authorList>
            <consortium name="Ensembl"/>
        </authorList>
    </citation>
    <scope>IDENTIFICATION</scope>
</reference>
<dbReference type="GeneTree" id="ENSGT00940000154715"/>
<dbReference type="GO" id="GO:0000978">
    <property type="term" value="F:RNA polymerase II cis-regulatory region sequence-specific DNA binding"/>
    <property type="evidence" value="ECO:0007669"/>
    <property type="project" value="TreeGrafter"/>
</dbReference>
<dbReference type="PROSITE" id="PS50804">
    <property type="entry name" value="SCAN_BOX"/>
    <property type="match status" value="1"/>
</dbReference>
<feature type="domain" description="C2H2-type" evidence="12">
    <location>
        <begin position="351"/>
        <end position="378"/>
    </location>
</feature>
<dbReference type="Gene3D" id="1.10.4020.10">
    <property type="entry name" value="DNA breaking-rejoining enzymes"/>
    <property type="match status" value="1"/>
</dbReference>
<feature type="domain" description="C2H2-type" evidence="12">
    <location>
        <begin position="379"/>
        <end position="406"/>
    </location>
</feature>
<dbReference type="InterPro" id="IPR038269">
    <property type="entry name" value="SCAN_sf"/>
</dbReference>
<evidence type="ECO:0000313" key="15">
    <source>
        <dbReference type="Proteomes" id="UP000694559"/>
    </source>
</evidence>
<dbReference type="GO" id="GO:0008270">
    <property type="term" value="F:zinc ion binding"/>
    <property type="evidence" value="ECO:0007669"/>
    <property type="project" value="UniProtKB-KW"/>
</dbReference>
<comment type="subcellular location">
    <subcellularLocation>
        <location evidence="1">Nucleus</location>
    </subcellularLocation>
</comment>
<dbReference type="FunFam" id="3.30.160.60:FF:000389">
    <property type="entry name" value="Zinc finger protein"/>
    <property type="match status" value="1"/>
</dbReference>
<dbReference type="FunFam" id="3.30.160.60:FF:000087">
    <property type="entry name" value="Zinc finger protein 354B"/>
    <property type="match status" value="1"/>
</dbReference>
<dbReference type="FunFam" id="3.30.160.60:FF:000414">
    <property type="entry name" value="Zinc finger protein 398"/>
    <property type="match status" value="1"/>
</dbReference>
<dbReference type="FunFam" id="1.10.4020.10:FF:000001">
    <property type="entry name" value="zinc finger protein 263 isoform X1"/>
    <property type="match status" value="1"/>
</dbReference>
<proteinExistence type="predicted"/>
<keyword evidence="4 10" id="KW-0863">Zinc-finger</keyword>
<accession>A0A8C7DZD8</accession>
<dbReference type="SUPFAM" id="SSF47353">
    <property type="entry name" value="Retrovirus capsid dimerization domain-like"/>
    <property type="match status" value="1"/>
</dbReference>
<dbReference type="PANTHER" id="PTHR23226:SF377">
    <property type="entry name" value="ZINC FINGER AND SCAN DOMAIN-CONTAINING PROTEIN 20"/>
    <property type="match status" value="1"/>
</dbReference>
<name>A0A8C7DZD8_NAJNA</name>
<dbReference type="SMART" id="SM00431">
    <property type="entry name" value="SCAN"/>
    <property type="match status" value="1"/>
</dbReference>
<feature type="region of interest" description="Disordered" evidence="11">
    <location>
        <begin position="183"/>
        <end position="210"/>
    </location>
</feature>
<dbReference type="Pfam" id="PF02023">
    <property type="entry name" value="SCAN"/>
    <property type="match status" value="1"/>
</dbReference>
<feature type="domain" description="C2H2-type" evidence="12">
    <location>
        <begin position="297"/>
        <end position="324"/>
    </location>
</feature>
<dbReference type="Proteomes" id="UP000694559">
    <property type="component" value="Unplaced"/>
</dbReference>
<evidence type="ECO:0000256" key="1">
    <source>
        <dbReference type="ARBA" id="ARBA00004123"/>
    </source>
</evidence>
<evidence type="ECO:0000256" key="2">
    <source>
        <dbReference type="ARBA" id="ARBA00022723"/>
    </source>
</evidence>
<feature type="domain" description="C2H2-type" evidence="12">
    <location>
        <begin position="407"/>
        <end position="434"/>
    </location>
</feature>
<keyword evidence="8" id="KW-0804">Transcription</keyword>
<dbReference type="Gene3D" id="3.30.160.60">
    <property type="entry name" value="Classic Zinc Finger"/>
    <property type="match status" value="6"/>
</dbReference>
<keyword evidence="15" id="KW-1185">Reference proteome</keyword>
<dbReference type="PROSITE" id="PS00028">
    <property type="entry name" value="ZINC_FINGER_C2H2_1"/>
    <property type="match status" value="6"/>
</dbReference>
<keyword evidence="3" id="KW-0677">Repeat</keyword>
<dbReference type="Ensembl" id="ENSNNAT00000015241.1">
    <property type="protein sequence ID" value="ENSNNAP00000014537.1"/>
    <property type="gene ID" value="ENSNNAG00000009803.1"/>
</dbReference>
<evidence type="ECO:0000313" key="14">
    <source>
        <dbReference type="Ensembl" id="ENSNNAP00000014537.1"/>
    </source>
</evidence>
<keyword evidence="7" id="KW-0238">DNA-binding</keyword>
<dbReference type="InterPro" id="IPR013087">
    <property type="entry name" value="Znf_C2H2_type"/>
</dbReference>
<dbReference type="PANTHER" id="PTHR23226">
    <property type="entry name" value="ZINC FINGER AND SCAN DOMAIN-CONTAINING"/>
    <property type="match status" value="1"/>
</dbReference>
<organism evidence="14 15">
    <name type="scientific">Naja naja</name>
    <name type="common">Indian cobra</name>
    <dbReference type="NCBI Taxonomy" id="35670"/>
    <lineage>
        <taxon>Eukaryota</taxon>
        <taxon>Metazoa</taxon>
        <taxon>Chordata</taxon>
        <taxon>Craniata</taxon>
        <taxon>Vertebrata</taxon>
        <taxon>Euteleostomi</taxon>
        <taxon>Lepidosauria</taxon>
        <taxon>Squamata</taxon>
        <taxon>Bifurcata</taxon>
        <taxon>Unidentata</taxon>
        <taxon>Episquamata</taxon>
        <taxon>Toxicofera</taxon>
        <taxon>Serpentes</taxon>
        <taxon>Colubroidea</taxon>
        <taxon>Elapidae</taxon>
        <taxon>Elapinae</taxon>
        <taxon>Naja</taxon>
    </lineage>
</organism>
<dbReference type="SMART" id="SM00355">
    <property type="entry name" value="ZnF_C2H2"/>
    <property type="match status" value="6"/>
</dbReference>
<dbReference type="CDD" id="cd07936">
    <property type="entry name" value="SCAN"/>
    <property type="match status" value="1"/>
</dbReference>
<protein>
    <submittedName>
        <fullName evidence="14">Uncharacterized protein</fullName>
    </submittedName>
</protein>
<keyword evidence="6" id="KW-0805">Transcription regulation</keyword>
<evidence type="ECO:0000256" key="8">
    <source>
        <dbReference type="ARBA" id="ARBA00023163"/>
    </source>
</evidence>
<dbReference type="PROSITE" id="PS50157">
    <property type="entry name" value="ZINC_FINGER_C2H2_2"/>
    <property type="match status" value="6"/>
</dbReference>
<dbReference type="OrthoDB" id="6077919at2759"/>
<evidence type="ECO:0000256" key="5">
    <source>
        <dbReference type="ARBA" id="ARBA00022833"/>
    </source>
</evidence>
<dbReference type="InterPro" id="IPR003309">
    <property type="entry name" value="SCAN_dom"/>
</dbReference>
<evidence type="ECO:0000256" key="11">
    <source>
        <dbReference type="SAM" id="MobiDB-lite"/>
    </source>
</evidence>
<sequence length="477" mass="54198">MVQAPHPGWGSSPLPELVAFSDSKGIQPSGGTTPQVFGWKVKEEVCEEEIGNMEAQRQRFRHFCYQDAEGPREVCNHLRDLCHRWLKPERHTKEQILETLVLEQFLVILPPEIQGCVRDRGPESCAQAVVLVEDFLGKKEELSMWEHHPGNTGDKEMLPEGESSYTFLEKGGKFVDPLIPPSYQAVHADGQPQPSDTSKSFYSPSNQLKPPRIPKVEKLYKCLECGKSFSRFFQASGRPKKASNQPKNITCEARMRSEVSLPRNQGRLSKCSKCGKSFAHRSLLLIHRKLHTGNGPHLCFLCGNSFPGVWSFAKHLRSHPGVKPYKCGGCGERFRRHLSRPPNRPTEEKPCKCEQCGLCFSQNSQLLKHQQIHTREKPYECLECGKSFRNKQLFRKHEKIHTGQSPYKCLECGKCFTRSSSLCKHNKTHTKEESKTCPECGKSFSRKSCLLRHQKLHTEKDPISAQNVGDVLAERQP</sequence>
<dbReference type="AlphaFoldDB" id="A0A8C7DZD8"/>
<keyword evidence="5" id="KW-0862">Zinc</keyword>
<feature type="domain" description="C2H2-type" evidence="12">
    <location>
        <begin position="435"/>
        <end position="462"/>
    </location>
</feature>
<reference evidence="14" key="2">
    <citation type="submission" date="2025-09" db="UniProtKB">
        <authorList>
            <consortium name="Ensembl"/>
        </authorList>
    </citation>
    <scope>IDENTIFICATION</scope>
</reference>
<dbReference type="GO" id="GO:0000981">
    <property type="term" value="F:DNA-binding transcription factor activity, RNA polymerase II-specific"/>
    <property type="evidence" value="ECO:0007669"/>
    <property type="project" value="TreeGrafter"/>
</dbReference>
<keyword evidence="9" id="KW-0539">Nucleus</keyword>
<evidence type="ECO:0000256" key="9">
    <source>
        <dbReference type="ARBA" id="ARBA00023242"/>
    </source>
</evidence>
<evidence type="ECO:0000256" key="4">
    <source>
        <dbReference type="ARBA" id="ARBA00022771"/>
    </source>
</evidence>
<evidence type="ECO:0000259" key="13">
    <source>
        <dbReference type="PROSITE" id="PS50804"/>
    </source>
</evidence>
<feature type="domain" description="C2H2-type" evidence="12">
    <location>
        <begin position="269"/>
        <end position="296"/>
    </location>
</feature>
<feature type="domain" description="SCAN box" evidence="13">
    <location>
        <begin position="57"/>
        <end position="135"/>
    </location>
</feature>
<feature type="compositionally biased region" description="Polar residues" evidence="11">
    <location>
        <begin position="192"/>
        <end position="208"/>
    </location>
</feature>
<dbReference type="FunFam" id="3.30.160.60:FF:000340">
    <property type="entry name" value="zinc finger protein 473 isoform X1"/>
    <property type="match status" value="1"/>
</dbReference>
<dbReference type="GO" id="GO:0005634">
    <property type="term" value="C:nucleus"/>
    <property type="evidence" value="ECO:0007669"/>
    <property type="project" value="UniProtKB-SubCell"/>
</dbReference>